<sequence>MHFSYSRSSVNLAGELTGSFQRDRPRPKSPTPPTHSSPCTVRACAHCAKESGSAGGIGDFGRGSVSAGTIPRIYKYFYTTEVLIDRPRGSLQDSVGYKISSDVNVNLVWRNPANKDDQLIKIVMQNIKVESISERPEDKNIFSGTSASKILGENYMSSLQRPFLAQWSSGKVKSFFSYQDEPTVLLNLKRGFASLFQIQLNSGSVSEVDVSGNCKTTYQAQKNQVSKVKDLGSCKISKKGFSTYNKVMGISIKQTSSTIYILEDSIIKSVLAEESHVFMLNVYNALAAKIVSKQKLELKSTLPGPQETPGKLIGTVIKTVDPKYSVLPLVADQLKSNCKNCPTLAQHWKAVRKEFEPQNLSKASAARSFLSLIHSLRRAKKSDILNLLNSEKEDVLPQLVDAVTFAQTSESLKGMLEFLDFTNGSRPLLQERFLYACGLASHPNESMLKGLIAKHKGKIANPEIKETVVIIIGALIKKLCHSGSCNVPSVQEAKKLILEGLEKADNPAAIKTHILALKNAKLQEGIPMLLKYAESGEGPVSSLAVSALQKYDATFITEEVKKTMNRIYHQNYKIHEKTVRTAAADIILNNNPSYMEIKNLLLSIGHLPLEMNKYMLSVFQDILQFEMTASKLIRQVLKEIWVHNYDRFSKTGSSSAFSGYMTRGPNSSSTYSLDILYSGSGILRRSNMDIFVYSKNTELHAIQVVIEAQGLETLIAATADEGEEDLESYAGMSAILFDVQLRPVTFFQGYSDLMSKMFSATGDPINVVKGLVLLTDYSETIQLQSGLKANIEFQGGLAIDISGGMDFSLWYRESKTSVNNRGAMVITGNITIDSVFVNAGMETRFESESSFDFVTTVKFSSYPFLVCMQMDRGAFPLRQYITKYESLSNGKSYVSRKGKVQTVSGSQLPLHQENSNMCRKVVAEQSSSAESWF</sequence>
<dbReference type="GO" id="GO:0016323">
    <property type="term" value="C:basolateral plasma membrane"/>
    <property type="evidence" value="ECO:0007669"/>
    <property type="project" value="TreeGrafter"/>
</dbReference>
<name>A0A8T2KCQ4_9PIPI</name>
<dbReference type="GO" id="GO:0008289">
    <property type="term" value="F:lipid binding"/>
    <property type="evidence" value="ECO:0007669"/>
    <property type="project" value="InterPro"/>
</dbReference>
<keyword evidence="6" id="KW-1015">Disulfide bond</keyword>
<dbReference type="GO" id="GO:0120013">
    <property type="term" value="F:lipid transfer activity"/>
    <property type="evidence" value="ECO:0007669"/>
    <property type="project" value="UniProtKB-ARBA"/>
</dbReference>
<keyword evidence="11" id="KW-1185">Reference proteome</keyword>
<dbReference type="PANTHER" id="PTHR13024">
    <property type="entry name" value="MICROSOMAL TRIGLYCERIDE TRANSFER PROTEIN, LARGE SUBUNIT"/>
    <property type="match status" value="1"/>
</dbReference>
<dbReference type="GO" id="GO:0005794">
    <property type="term" value="C:Golgi apparatus"/>
    <property type="evidence" value="ECO:0007669"/>
    <property type="project" value="TreeGrafter"/>
</dbReference>
<dbReference type="GO" id="GO:0005783">
    <property type="term" value="C:endoplasmic reticulum"/>
    <property type="evidence" value="ECO:0007669"/>
    <property type="project" value="UniProtKB-SubCell"/>
</dbReference>
<dbReference type="InterPro" id="IPR015819">
    <property type="entry name" value="Lipid_transp_b-sht_shell"/>
</dbReference>
<evidence type="ECO:0000256" key="2">
    <source>
        <dbReference type="ARBA" id="ARBA00022448"/>
    </source>
</evidence>
<evidence type="ECO:0000256" key="7">
    <source>
        <dbReference type="PROSITE-ProRule" id="PRU00557"/>
    </source>
</evidence>
<dbReference type="InterPro" id="IPR015816">
    <property type="entry name" value="Vitellinogen_b-sht_N"/>
</dbReference>
<dbReference type="PROSITE" id="PS51211">
    <property type="entry name" value="VITELLOGENIN"/>
    <property type="match status" value="1"/>
</dbReference>
<organism evidence="10 11">
    <name type="scientific">Hymenochirus boettgeri</name>
    <name type="common">Congo dwarf clawed frog</name>
    <dbReference type="NCBI Taxonomy" id="247094"/>
    <lineage>
        <taxon>Eukaryota</taxon>
        <taxon>Metazoa</taxon>
        <taxon>Chordata</taxon>
        <taxon>Craniata</taxon>
        <taxon>Vertebrata</taxon>
        <taxon>Euteleostomi</taxon>
        <taxon>Amphibia</taxon>
        <taxon>Batrachia</taxon>
        <taxon>Anura</taxon>
        <taxon>Pipoidea</taxon>
        <taxon>Pipidae</taxon>
        <taxon>Pipinae</taxon>
        <taxon>Hymenochirus</taxon>
    </lineage>
</organism>
<dbReference type="Pfam" id="PF19444">
    <property type="entry name" value="MTP_lip_bd"/>
    <property type="match status" value="1"/>
</dbReference>
<dbReference type="GO" id="GO:0042157">
    <property type="term" value="P:lipoprotein metabolic process"/>
    <property type="evidence" value="ECO:0007669"/>
    <property type="project" value="TreeGrafter"/>
</dbReference>
<evidence type="ECO:0000256" key="8">
    <source>
        <dbReference type="SAM" id="MobiDB-lite"/>
    </source>
</evidence>
<keyword evidence="3" id="KW-0732">Signal</keyword>
<dbReference type="InterPro" id="IPR045811">
    <property type="entry name" value="MTP_lip-bd"/>
</dbReference>
<protein>
    <recommendedName>
        <fullName evidence="9">Vitellogenin domain-containing protein</fullName>
    </recommendedName>
</protein>
<evidence type="ECO:0000256" key="5">
    <source>
        <dbReference type="ARBA" id="ARBA00023055"/>
    </source>
</evidence>
<dbReference type="GO" id="GO:0042632">
    <property type="term" value="P:cholesterol homeostasis"/>
    <property type="evidence" value="ECO:0007669"/>
    <property type="project" value="TreeGrafter"/>
</dbReference>
<dbReference type="AlphaFoldDB" id="A0A8T2KCQ4"/>
<evidence type="ECO:0000259" key="9">
    <source>
        <dbReference type="PROSITE" id="PS51211"/>
    </source>
</evidence>
<evidence type="ECO:0000256" key="1">
    <source>
        <dbReference type="ARBA" id="ARBA00004240"/>
    </source>
</evidence>
<comment type="caution">
    <text evidence="7">Lacks conserved residue(s) required for the propagation of feature annotation.</text>
</comment>
<evidence type="ECO:0000256" key="6">
    <source>
        <dbReference type="ARBA" id="ARBA00023157"/>
    </source>
</evidence>
<feature type="region of interest" description="Disordered" evidence="8">
    <location>
        <begin position="15"/>
        <end position="39"/>
    </location>
</feature>
<dbReference type="InterPro" id="IPR011030">
    <property type="entry name" value="Lipovitellin_superhlx_dom"/>
</dbReference>
<comment type="subcellular location">
    <subcellularLocation>
        <location evidence="1">Endoplasmic reticulum</location>
    </subcellularLocation>
</comment>
<evidence type="ECO:0000313" key="10">
    <source>
        <dbReference type="EMBL" id="KAG8454162.1"/>
    </source>
</evidence>
<dbReference type="SUPFAM" id="SSF48431">
    <property type="entry name" value="Lipovitellin-phosvitin complex, superhelical domain"/>
    <property type="match status" value="1"/>
</dbReference>
<evidence type="ECO:0000256" key="4">
    <source>
        <dbReference type="ARBA" id="ARBA00022824"/>
    </source>
</evidence>
<proteinExistence type="predicted"/>
<dbReference type="InterPro" id="IPR001747">
    <property type="entry name" value="Vitellogenin_N"/>
</dbReference>
<comment type="caution">
    <text evidence="10">The sequence shown here is derived from an EMBL/GenBank/DDBJ whole genome shotgun (WGS) entry which is preliminary data.</text>
</comment>
<dbReference type="EMBL" id="JAACNH010000001">
    <property type="protein sequence ID" value="KAG8454162.1"/>
    <property type="molecule type" value="Genomic_DNA"/>
</dbReference>
<dbReference type="FunFam" id="2.30.230.10:FF:000001">
    <property type="entry name" value="Microsomal triglyceride transfer protein large subunit"/>
    <property type="match status" value="1"/>
</dbReference>
<dbReference type="InterPro" id="IPR039988">
    <property type="entry name" value="MTTP"/>
</dbReference>
<evidence type="ECO:0000313" key="11">
    <source>
        <dbReference type="Proteomes" id="UP000812440"/>
    </source>
</evidence>
<keyword evidence="4" id="KW-0256">Endoplasmic reticulum</keyword>
<keyword evidence="5" id="KW-0445">Lipid transport</keyword>
<dbReference type="Pfam" id="PF01347">
    <property type="entry name" value="Vitellogenin_N"/>
    <property type="match status" value="1"/>
</dbReference>
<keyword evidence="2" id="KW-0813">Transport</keyword>
<dbReference type="FunFam" id="1.25.10.20:FF:000001">
    <property type="entry name" value="microsomal triglyceride transfer protein large subunit"/>
    <property type="match status" value="1"/>
</dbReference>
<accession>A0A8T2KCQ4</accession>
<dbReference type="Gene3D" id="1.25.10.20">
    <property type="entry name" value="Vitellinogen, superhelical"/>
    <property type="match status" value="1"/>
</dbReference>
<dbReference type="Gene3D" id="2.30.230.10">
    <property type="entry name" value="Lipovitellin, beta-sheet shell regions, chain A"/>
    <property type="match status" value="1"/>
</dbReference>
<dbReference type="SMART" id="SM00638">
    <property type="entry name" value="LPD_N"/>
    <property type="match status" value="1"/>
</dbReference>
<reference evidence="10" key="1">
    <citation type="thesis" date="2020" institute="ProQuest LLC" country="789 East Eisenhower Parkway, Ann Arbor, MI, USA">
        <title>Comparative Genomics and Chromosome Evolution.</title>
        <authorList>
            <person name="Mudd A.B."/>
        </authorList>
    </citation>
    <scope>NUCLEOTIDE SEQUENCE</scope>
    <source>
        <strain evidence="10">Female2</strain>
        <tissue evidence="10">Blood</tissue>
    </source>
</reference>
<dbReference type="SUPFAM" id="SSF56968">
    <property type="entry name" value="Lipovitellin-phosvitin complex, beta-sheet shell regions"/>
    <property type="match status" value="1"/>
</dbReference>
<dbReference type="Proteomes" id="UP000812440">
    <property type="component" value="Chromosome 1"/>
</dbReference>
<dbReference type="GO" id="GO:0005548">
    <property type="term" value="F:phospholipid transporter activity"/>
    <property type="evidence" value="ECO:0007669"/>
    <property type="project" value="InterPro"/>
</dbReference>
<dbReference type="OrthoDB" id="5865932at2759"/>
<dbReference type="PANTHER" id="PTHR13024:SF1">
    <property type="entry name" value="MICROSOMAL TRIGLYCERIDE TRANSFER PROTEIN LARGE SUBUNIT"/>
    <property type="match status" value="1"/>
</dbReference>
<gene>
    <name evidence="10" type="ORF">GDO86_000705</name>
</gene>
<feature type="domain" description="Vitellogenin" evidence="9">
    <location>
        <begin position="68"/>
        <end position="702"/>
    </location>
</feature>
<dbReference type="EMBL" id="JAACNH010000001">
    <property type="protein sequence ID" value="KAG8454163.1"/>
    <property type="molecule type" value="Genomic_DNA"/>
</dbReference>
<evidence type="ECO:0000256" key="3">
    <source>
        <dbReference type="ARBA" id="ARBA00022729"/>
    </source>
</evidence>